<dbReference type="SUPFAM" id="SSF54001">
    <property type="entry name" value="Cysteine proteinases"/>
    <property type="match status" value="1"/>
</dbReference>
<feature type="region of interest" description="Disordered" evidence="2">
    <location>
        <begin position="243"/>
        <end position="285"/>
    </location>
</feature>
<name>A0A6J7IIP0_9ZZZZ</name>
<feature type="compositionally biased region" description="Low complexity" evidence="2">
    <location>
        <begin position="243"/>
        <end position="271"/>
    </location>
</feature>
<proteinExistence type="predicted"/>
<organism evidence="3">
    <name type="scientific">freshwater metagenome</name>
    <dbReference type="NCBI Taxonomy" id="449393"/>
    <lineage>
        <taxon>unclassified sequences</taxon>
        <taxon>metagenomes</taxon>
        <taxon>ecological metagenomes</taxon>
    </lineage>
</organism>
<dbReference type="PROSITE" id="PS51318">
    <property type="entry name" value="TAT"/>
    <property type="match status" value="1"/>
</dbReference>
<sequence length="403" mass="42269">MPPTPRRRSTLRALALTATGTAAIAVGAGAPSAGQADVAAERAAAQSLRQKVAAASERIAQTESGLQSAQRRLATLDDRVARRQTQVRETQDDLVRARVRMARLERKADRATDVLSSNLASAYESGRPDIVSVVLTSRGFNDLLERVDFLKRVSAHNGRILDETRDARTAVTKQAGRLKDARERFSALAKEAVEDRDEADVVRNAILRRKQQQLAARAGTSRELARVRGRISRLEREQAAAARAARAQASATRAAPRSVVRASASTSSSPSSGGGGSSAAPSSSGDGSVVARVVAAANEIATTPYVWGGGHGGASSGYDCSGSVSYALAAAGLLDAPMASGGFMSYGEPGPGKRITIYANAGHMYMVVDGRRYDTSALSGGGTRWTSEMRSSAGFVARHPAGY</sequence>
<dbReference type="EMBL" id="CAFBMK010000161">
    <property type="protein sequence ID" value="CAB4930700.1"/>
    <property type="molecule type" value="Genomic_DNA"/>
</dbReference>
<dbReference type="AlphaFoldDB" id="A0A6J7IIP0"/>
<dbReference type="InterPro" id="IPR006311">
    <property type="entry name" value="TAT_signal"/>
</dbReference>
<dbReference type="Gene3D" id="3.90.1720.10">
    <property type="entry name" value="endopeptidase domain like (from Nostoc punctiforme)"/>
    <property type="match status" value="1"/>
</dbReference>
<feature type="coiled-coil region" evidence="1">
    <location>
        <begin position="38"/>
        <end position="114"/>
    </location>
</feature>
<evidence type="ECO:0000256" key="2">
    <source>
        <dbReference type="SAM" id="MobiDB-lite"/>
    </source>
</evidence>
<dbReference type="InterPro" id="IPR038765">
    <property type="entry name" value="Papain-like_cys_pep_sf"/>
</dbReference>
<accession>A0A6J7IIP0</accession>
<evidence type="ECO:0000256" key="1">
    <source>
        <dbReference type="SAM" id="Coils"/>
    </source>
</evidence>
<keyword evidence="1" id="KW-0175">Coiled coil</keyword>
<protein>
    <submittedName>
        <fullName evidence="3">Unannotated protein</fullName>
    </submittedName>
</protein>
<dbReference type="Gene3D" id="6.10.250.3150">
    <property type="match status" value="1"/>
</dbReference>
<reference evidence="3" key="1">
    <citation type="submission" date="2020-05" db="EMBL/GenBank/DDBJ databases">
        <authorList>
            <person name="Chiriac C."/>
            <person name="Salcher M."/>
            <person name="Ghai R."/>
            <person name="Kavagutti S V."/>
        </authorList>
    </citation>
    <scope>NUCLEOTIDE SEQUENCE</scope>
</reference>
<evidence type="ECO:0000313" key="3">
    <source>
        <dbReference type="EMBL" id="CAB4930700.1"/>
    </source>
</evidence>
<gene>
    <name evidence="3" type="ORF">UFOPK3564_02358</name>
</gene>